<organism evidence="1 2">
    <name type="scientific">Paramecium pentaurelia</name>
    <dbReference type="NCBI Taxonomy" id="43138"/>
    <lineage>
        <taxon>Eukaryota</taxon>
        <taxon>Sar</taxon>
        <taxon>Alveolata</taxon>
        <taxon>Ciliophora</taxon>
        <taxon>Intramacronucleata</taxon>
        <taxon>Oligohymenophorea</taxon>
        <taxon>Peniculida</taxon>
        <taxon>Parameciidae</taxon>
        <taxon>Paramecium</taxon>
    </lineage>
</organism>
<comment type="caution">
    <text evidence="1">The sequence shown here is derived from an EMBL/GenBank/DDBJ whole genome shotgun (WGS) entry which is preliminary data.</text>
</comment>
<dbReference type="EMBL" id="CAJJDO010000022">
    <property type="protein sequence ID" value="CAD8152307.1"/>
    <property type="molecule type" value="Genomic_DNA"/>
</dbReference>
<keyword evidence="2" id="KW-1185">Reference proteome</keyword>
<name>A0A8S1TKQ5_9CILI</name>
<proteinExistence type="predicted"/>
<evidence type="ECO:0000313" key="2">
    <source>
        <dbReference type="Proteomes" id="UP000689195"/>
    </source>
</evidence>
<reference evidence="1" key="1">
    <citation type="submission" date="2021-01" db="EMBL/GenBank/DDBJ databases">
        <authorList>
            <consortium name="Genoscope - CEA"/>
            <person name="William W."/>
        </authorList>
    </citation>
    <scope>NUCLEOTIDE SEQUENCE</scope>
</reference>
<dbReference type="AlphaFoldDB" id="A0A8S1TKQ5"/>
<evidence type="ECO:0000313" key="1">
    <source>
        <dbReference type="EMBL" id="CAD8152307.1"/>
    </source>
</evidence>
<sequence length="97" mass="11831">MQHNKLMLQINRCLTKFQMNLKLIISLTFIKKFCKFYVWQELIQKNYSSNFMDKRIEVCKVNLENFCNQSQISFQYIRGAFQIIQKILKTLQSFYML</sequence>
<protein>
    <submittedName>
        <fullName evidence="1">Uncharacterized protein</fullName>
    </submittedName>
</protein>
<dbReference type="Proteomes" id="UP000689195">
    <property type="component" value="Unassembled WGS sequence"/>
</dbReference>
<gene>
    <name evidence="1" type="ORF">PPENT_87.1.T0220383</name>
</gene>
<accession>A0A8S1TKQ5</accession>